<dbReference type="PANTHER" id="PTHR37302">
    <property type="entry name" value="SLR1116 PROTEIN"/>
    <property type="match status" value="1"/>
</dbReference>
<dbReference type="InterPro" id="IPR034660">
    <property type="entry name" value="DinB/YfiT-like"/>
</dbReference>
<reference evidence="4" key="1">
    <citation type="submission" date="2017-10" db="EMBL/GenBank/DDBJ databases">
        <title>Massilia psychrophilum sp. nov., a novel purple-pigmented bacterium isolated from Tianshan glacier, Xinjiang Municipality, China.</title>
        <authorList>
            <person name="Wang H."/>
        </authorList>
    </citation>
    <scope>NUCLEOTIDE SEQUENCE [LARGE SCALE GENOMIC DNA]</scope>
    <source>
        <strain evidence="4">B2</strain>
    </source>
</reference>
<gene>
    <name evidence="4" type="ORF">CR152_22450</name>
</gene>
<evidence type="ECO:0000256" key="1">
    <source>
        <dbReference type="ARBA" id="ARBA00008635"/>
    </source>
</evidence>
<dbReference type="KEGG" id="mass:CR152_22450"/>
<name>A0A2D2DPS1_9BURK</name>
<keyword evidence="5" id="KW-1185">Reference proteome</keyword>
<organism evidence="4 5">
    <name type="scientific">Massilia violaceinigra</name>
    <dbReference type="NCBI Taxonomy" id="2045208"/>
    <lineage>
        <taxon>Bacteria</taxon>
        <taxon>Pseudomonadati</taxon>
        <taxon>Pseudomonadota</taxon>
        <taxon>Betaproteobacteria</taxon>
        <taxon>Burkholderiales</taxon>
        <taxon>Oxalobacteraceae</taxon>
        <taxon>Telluria group</taxon>
        <taxon>Massilia</taxon>
    </lineage>
</organism>
<dbReference type="Proteomes" id="UP000229897">
    <property type="component" value="Chromosome"/>
</dbReference>
<dbReference type="OrthoDB" id="9807509at2"/>
<evidence type="ECO:0000313" key="4">
    <source>
        <dbReference type="EMBL" id="ATQ76963.1"/>
    </source>
</evidence>
<evidence type="ECO:0000256" key="2">
    <source>
        <dbReference type="ARBA" id="ARBA00022723"/>
    </source>
</evidence>
<sequence length="198" mass="22532">MNQFSRYLIAQAYNNAWANHRLLRACAQLSQEEFELATRTSFFPSIKMTLNHILTVDWFYIDAMERAARGDEPHPDYCAAFFEPEEPFATCAELWAAQKLCDQRLIAYCRRLDEATLARDVGILRDDGLKLDTPARLLAHLFQHQIHHRGQVHAMLAGTGVAPPQLDEFYSRGESEDRAPDFAELGFTEADVWGTSAP</sequence>
<dbReference type="AlphaFoldDB" id="A0A2D2DPS1"/>
<evidence type="ECO:0000256" key="3">
    <source>
        <dbReference type="PIRSR" id="PIRSR607837-1"/>
    </source>
</evidence>
<dbReference type="InterPro" id="IPR007837">
    <property type="entry name" value="DinB"/>
</dbReference>
<dbReference type="RefSeq" id="WP_099878695.1">
    <property type="nucleotide sequence ID" value="NZ_CP024608.1"/>
</dbReference>
<dbReference type="EMBL" id="CP024608">
    <property type="protein sequence ID" value="ATQ76963.1"/>
    <property type="molecule type" value="Genomic_DNA"/>
</dbReference>
<dbReference type="SUPFAM" id="SSF109854">
    <property type="entry name" value="DinB/YfiT-like putative metalloenzymes"/>
    <property type="match status" value="1"/>
</dbReference>
<protein>
    <submittedName>
        <fullName evidence="4">Damage-inducible protein DinB</fullName>
    </submittedName>
</protein>
<feature type="binding site" evidence="3">
    <location>
        <position position="52"/>
    </location>
    <ligand>
        <name>a divalent metal cation</name>
        <dbReference type="ChEBI" id="CHEBI:60240"/>
    </ligand>
</feature>
<dbReference type="Gene3D" id="1.20.120.450">
    <property type="entry name" value="dinb family like domain"/>
    <property type="match status" value="1"/>
</dbReference>
<dbReference type="Pfam" id="PF05163">
    <property type="entry name" value="DinB"/>
    <property type="match status" value="1"/>
</dbReference>
<keyword evidence="2 3" id="KW-0479">Metal-binding</keyword>
<evidence type="ECO:0000313" key="5">
    <source>
        <dbReference type="Proteomes" id="UP000229897"/>
    </source>
</evidence>
<accession>A0A2D2DPS1</accession>
<feature type="binding site" evidence="3">
    <location>
        <position position="148"/>
    </location>
    <ligand>
        <name>a divalent metal cation</name>
        <dbReference type="ChEBI" id="CHEBI:60240"/>
    </ligand>
</feature>
<comment type="similarity">
    <text evidence="1">Belongs to the DinB family.</text>
</comment>
<feature type="binding site" evidence="3">
    <location>
        <position position="144"/>
    </location>
    <ligand>
        <name>a divalent metal cation</name>
        <dbReference type="ChEBI" id="CHEBI:60240"/>
    </ligand>
</feature>
<dbReference type="PANTHER" id="PTHR37302:SF3">
    <property type="entry name" value="DAMAGE-INDUCIBLE PROTEIN DINB"/>
    <property type="match status" value="1"/>
</dbReference>
<proteinExistence type="inferred from homology"/>
<dbReference type="GO" id="GO:0046872">
    <property type="term" value="F:metal ion binding"/>
    <property type="evidence" value="ECO:0007669"/>
    <property type="project" value="UniProtKB-KW"/>
</dbReference>